<evidence type="ECO:0000313" key="4">
    <source>
        <dbReference type="Proteomes" id="UP000204221"/>
    </source>
</evidence>
<accession>A0A221VWF7</accession>
<evidence type="ECO:0000313" key="3">
    <source>
        <dbReference type="EMBL" id="ASO17834.1"/>
    </source>
</evidence>
<dbReference type="NCBIfam" id="NF005108">
    <property type="entry name" value="PRK06545.1-6"/>
    <property type="match status" value="1"/>
</dbReference>
<evidence type="ECO:0000256" key="2">
    <source>
        <dbReference type="ARBA" id="ARBA00023002"/>
    </source>
</evidence>
<evidence type="ECO:0000256" key="1">
    <source>
        <dbReference type="ARBA" id="ARBA00007964"/>
    </source>
</evidence>
<dbReference type="Proteomes" id="UP000204221">
    <property type="component" value="Chromosome"/>
</dbReference>
<comment type="similarity">
    <text evidence="1">Belongs to the prephenate/arogenate dehydrogenase family.</text>
</comment>
<dbReference type="InterPro" id="IPR046826">
    <property type="entry name" value="PDH_N"/>
</dbReference>
<dbReference type="GO" id="GO:0006571">
    <property type="term" value="P:tyrosine biosynthetic process"/>
    <property type="evidence" value="ECO:0007669"/>
    <property type="project" value="InterPro"/>
</dbReference>
<keyword evidence="2" id="KW-0560">Oxidoreductase</keyword>
<dbReference type="GO" id="GO:0070403">
    <property type="term" value="F:NAD+ binding"/>
    <property type="evidence" value="ECO:0007669"/>
    <property type="project" value="InterPro"/>
</dbReference>
<dbReference type="GO" id="GO:0008977">
    <property type="term" value="F:prephenate dehydrogenase (NAD+) activity"/>
    <property type="evidence" value="ECO:0007669"/>
    <property type="project" value="InterPro"/>
</dbReference>
<gene>
    <name evidence="3" type="ORF">AHOG_00820</name>
</gene>
<dbReference type="InterPro" id="IPR003099">
    <property type="entry name" value="Prephen_DH"/>
</dbReference>
<dbReference type="InterPro" id="IPR050812">
    <property type="entry name" value="Preph/Arog_dehydrog"/>
</dbReference>
<dbReference type="InterPro" id="IPR046825">
    <property type="entry name" value="PDH_C"/>
</dbReference>
<sequence>MPAVCVIGLGLIGGSVLRAAAAAGWQAYGATASTADADAARGAGHDVAADVDEALRRAASDDALLVIAVPLTALDSVLRQIARFAPHCGLTDVISVKGPVAASITTRLPEARYVGGHPMAGSSTSGWAGGSAELFRDAPWLLVTEDDTDRAHWLRTARLALACGAEVVAASAREHDAAVARISHLPHVLAAVLASVGSGGGGLAMSLAAGSFSDGTRVAGSRPALVQAMCEGNRDELLAAIDDALGRLGVARGSLATTGSLAATINHGNLSRMRWTESKTLPTGEFRLQFLDPDAPAELRAIGEAGGRIHTIRGDVLHGTLPRRD</sequence>
<proteinExistence type="inferred from homology"/>
<dbReference type="KEGG" id="ahg:AHOG_00820"/>
<organism evidence="3 4">
    <name type="scientific">Actinoalloteichus hoggarensis</name>
    <dbReference type="NCBI Taxonomy" id="1470176"/>
    <lineage>
        <taxon>Bacteria</taxon>
        <taxon>Bacillati</taxon>
        <taxon>Actinomycetota</taxon>
        <taxon>Actinomycetes</taxon>
        <taxon>Pseudonocardiales</taxon>
        <taxon>Pseudonocardiaceae</taxon>
        <taxon>Actinoalloteichus</taxon>
    </lineage>
</organism>
<dbReference type="PROSITE" id="PS51176">
    <property type="entry name" value="PDH_ADH"/>
    <property type="match status" value="1"/>
</dbReference>
<dbReference type="PANTHER" id="PTHR21363">
    <property type="entry name" value="PREPHENATE DEHYDROGENASE"/>
    <property type="match status" value="1"/>
</dbReference>
<reference evidence="3 4" key="1">
    <citation type="submission" date="2017-07" db="EMBL/GenBank/DDBJ databases">
        <title>Complete genome sequence of Actinoalloteichus hoggarensis DSM 45943, type strain of Actinoalloteichus hoggarensis.</title>
        <authorList>
            <person name="Ruckert C."/>
            <person name="Nouioui I."/>
            <person name="Willmese J."/>
            <person name="van Wezel G."/>
            <person name="Klenk H.-P."/>
            <person name="Kalinowski J."/>
            <person name="Zotchev S.B."/>
        </authorList>
    </citation>
    <scope>NUCLEOTIDE SEQUENCE [LARGE SCALE GENOMIC DNA]</scope>
    <source>
        <strain evidence="3 4">DSM 45943</strain>
    </source>
</reference>
<dbReference type="Gene3D" id="3.40.50.720">
    <property type="entry name" value="NAD(P)-binding Rossmann-like Domain"/>
    <property type="match status" value="1"/>
</dbReference>
<dbReference type="EMBL" id="CP022521">
    <property type="protein sequence ID" value="ASO17834.1"/>
    <property type="molecule type" value="Genomic_DNA"/>
</dbReference>
<dbReference type="AlphaFoldDB" id="A0A221VWF7"/>
<dbReference type="PANTHER" id="PTHR21363:SF0">
    <property type="entry name" value="PREPHENATE DEHYDROGENASE [NADP(+)]"/>
    <property type="match status" value="1"/>
</dbReference>
<dbReference type="GO" id="GO:0004665">
    <property type="term" value="F:prephenate dehydrogenase (NADP+) activity"/>
    <property type="evidence" value="ECO:0007669"/>
    <property type="project" value="InterPro"/>
</dbReference>
<dbReference type="SUPFAM" id="SSF48179">
    <property type="entry name" value="6-phosphogluconate dehydrogenase C-terminal domain-like"/>
    <property type="match status" value="1"/>
</dbReference>
<dbReference type="Pfam" id="PF20463">
    <property type="entry name" value="PDH_C"/>
    <property type="match status" value="1"/>
</dbReference>
<name>A0A221VWF7_9PSEU</name>
<dbReference type="SUPFAM" id="SSF51735">
    <property type="entry name" value="NAD(P)-binding Rossmann-fold domains"/>
    <property type="match status" value="1"/>
</dbReference>
<protein>
    <submittedName>
        <fullName evidence="3">Prephenate dehydrogenase</fullName>
    </submittedName>
</protein>
<dbReference type="Pfam" id="PF02153">
    <property type="entry name" value="PDH_N"/>
    <property type="match status" value="1"/>
</dbReference>
<dbReference type="OrthoDB" id="9802008at2"/>
<keyword evidence="4" id="KW-1185">Reference proteome</keyword>
<dbReference type="InterPro" id="IPR008927">
    <property type="entry name" value="6-PGluconate_DH-like_C_sf"/>
</dbReference>
<dbReference type="InterPro" id="IPR036291">
    <property type="entry name" value="NAD(P)-bd_dom_sf"/>
</dbReference>
<dbReference type="Gene3D" id="1.10.3660.10">
    <property type="entry name" value="6-phosphogluconate dehydrogenase C-terminal like domain"/>
    <property type="match status" value="1"/>
</dbReference>